<keyword evidence="1" id="KW-1133">Transmembrane helix</keyword>
<dbReference type="EMBL" id="JMQC01000008">
    <property type="protein sequence ID" value="KFN02472.1"/>
    <property type="molecule type" value="Genomic_DNA"/>
</dbReference>
<keyword evidence="1" id="KW-0472">Membrane</keyword>
<evidence type="ECO:0000313" key="3">
    <source>
        <dbReference type="Proteomes" id="UP000029389"/>
    </source>
</evidence>
<evidence type="ECO:0000256" key="1">
    <source>
        <dbReference type="SAM" id="Phobius"/>
    </source>
</evidence>
<evidence type="ECO:0000313" key="2">
    <source>
        <dbReference type="EMBL" id="KFN02472.1"/>
    </source>
</evidence>
<sequence length="99" mass="10988">MKNIYKNALKFSLCMLPIGIIAGVLSGMYSFLPINKEMGEQILAQMPKETYILISVIQVCVLCVGIMGFFGYILADKVNLLKKLTCIIFANIHSLSDLL</sequence>
<protein>
    <submittedName>
        <fullName evidence="2">Uncharacterized protein</fullName>
    </submittedName>
</protein>
<proteinExistence type="predicted"/>
<organism evidence="2 3">
    <name type="scientific">Bacillus clarus</name>
    <dbReference type="NCBI Taxonomy" id="2338372"/>
    <lineage>
        <taxon>Bacteria</taxon>
        <taxon>Bacillati</taxon>
        <taxon>Bacillota</taxon>
        <taxon>Bacilli</taxon>
        <taxon>Bacillales</taxon>
        <taxon>Bacillaceae</taxon>
        <taxon>Bacillus</taxon>
        <taxon>Bacillus cereus group</taxon>
    </lineage>
</organism>
<dbReference type="AlphaFoldDB" id="A0A090YW09"/>
<comment type="caution">
    <text evidence="2">The sequence shown here is derived from an EMBL/GenBank/DDBJ whole genome shotgun (WGS) entry which is preliminary data.</text>
</comment>
<accession>A0A090YW09</accession>
<gene>
    <name evidence="2" type="ORF">DJ93_570</name>
</gene>
<feature type="transmembrane region" description="Helical" evidence="1">
    <location>
        <begin position="12"/>
        <end position="32"/>
    </location>
</feature>
<name>A0A090YW09_9BACI</name>
<dbReference type="Proteomes" id="UP000029389">
    <property type="component" value="Unassembled WGS sequence"/>
</dbReference>
<reference evidence="2 3" key="1">
    <citation type="submission" date="2014-04" db="EMBL/GenBank/DDBJ databases">
        <authorList>
            <person name="Bishop-Lilly K.A."/>
            <person name="Broomall S.M."/>
            <person name="Chain P.S."/>
            <person name="Chertkov O."/>
            <person name="Coyne S.R."/>
            <person name="Daligault H.E."/>
            <person name="Davenport K.W."/>
            <person name="Erkkila T."/>
            <person name="Frey K.G."/>
            <person name="Gibbons H.S."/>
            <person name="Gu W."/>
            <person name="Jaissle J."/>
            <person name="Johnson S.L."/>
            <person name="Koroleva G.I."/>
            <person name="Ladner J.T."/>
            <person name="Lo C.-C."/>
            <person name="Minogue T.D."/>
            <person name="Munk C."/>
            <person name="Palacios G.F."/>
            <person name="Redden C.L."/>
            <person name="Rosenzweig C.N."/>
            <person name="Scholz M.B."/>
            <person name="Teshima H."/>
            <person name="Xu Y."/>
        </authorList>
    </citation>
    <scope>NUCLEOTIDE SEQUENCE [LARGE SCALE GENOMIC DNA]</scope>
    <source>
        <strain evidence="2 3">BHP</strain>
    </source>
</reference>
<keyword evidence="1" id="KW-0812">Transmembrane</keyword>
<feature type="transmembrane region" description="Helical" evidence="1">
    <location>
        <begin position="52"/>
        <end position="75"/>
    </location>
</feature>